<reference evidence="4 5" key="1">
    <citation type="submission" date="2020-03" db="EMBL/GenBank/DDBJ databases">
        <title>Draft genome sequences of bacterial isolates from the female urobiome.</title>
        <authorList>
            <person name="Miller-Ensminger T."/>
            <person name="Wolfe A.J."/>
            <person name="Putonti C."/>
        </authorList>
    </citation>
    <scope>NUCLEOTIDE SEQUENCE [LARGE SCALE GENOMIC DNA]</scope>
    <source>
        <strain evidence="4 5">UMB8490</strain>
    </source>
</reference>
<keyword evidence="2" id="KW-0378">Hydrolase</keyword>
<evidence type="ECO:0000313" key="4">
    <source>
        <dbReference type="EMBL" id="NJJ03441.1"/>
    </source>
</evidence>
<evidence type="ECO:0000259" key="3">
    <source>
        <dbReference type="PROSITE" id="PS51677"/>
    </source>
</evidence>
<dbReference type="SUPFAM" id="SSF88713">
    <property type="entry name" value="Glycoside hydrolase/deacetylase"/>
    <property type="match status" value="1"/>
</dbReference>
<dbReference type="Proteomes" id="UP000591626">
    <property type="component" value="Unassembled WGS sequence"/>
</dbReference>
<dbReference type="GO" id="GO:0016020">
    <property type="term" value="C:membrane"/>
    <property type="evidence" value="ECO:0007669"/>
    <property type="project" value="TreeGrafter"/>
</dbReference>
<dbReference type="RefSeq" id="WP_070451392.1">
    <property type="nucleotide sequence ID" value="NZ_JAAUVV010000004.1"/>
</dbReference>
<dbReference type="PANTHER" id="PTHR10587:SF133">
    <property type="entry name" value="CHITIN DEACETYLASE 1-RELATED"/>
    <property type="match status" value="1"/>
</dbReference>
<keyword evidence="1" id="KW-0479">Metal-binding</keyword>
<organism evidence="4 5">
    <name type="scientific">Corynebacterium coyleae</name>
    <dbReference type="NCBI Taxonomy" id="53374"/>
    <lineage>
        <taxon>Bacteria</taxon>
        <taxon>Bacillati</taxon>
        <taxon>Actinomycetota</taxon>
        <taxon>Actinomycetes</taxon>
        <taxon>Mycobacteriales</taxon>
        <taxon>Corynebacteriaceae</taxon>
        <taxon>Corynebacterium</taxon>
    </lineage>
</organism>
<dbReference type="GO" id="GO:0005975">
    <property type="term" value="P:carbohydrate metabolic process"/>
    <property type="evidence" value="ECO:0007669"/>
    <property type="project" value="InterPro"/>
</dbReference>
<evidence type="ECO:0000313" key="5">
    <source>
        <dbReference type="Proteomes" id="UP000591626"/>
    </source>
</evidence>
<dbReference type="GO" id="GO:0046872">
    <property type="term" value="F:metal ion binding"/>
    <property type="evidence" value="ECO:0007669"/>
    <property type="project" value="UniProtKB-KW"/>
</dbReference>
<comment type="caution">
    <text evidence="4">The sequence shown here is derived from an EMBL/GenBank/DDBJ whole genome shotgun (WGS) entry which is preliminary data.</text>
</comment>
<gene>
    <name evidence="4" type="ORF">HC138_03550</name>
</gene>
<feature type="domain" description="NodB homology" evidence="3">
    <location>
        <begin position="114"/>
        <end position="290"/>
    </location>
</feature>
<dbReference type="Gene3D" id="3.20.20.370">
    <property type="entry name" value="Glycoside hydrolase/deacetylase"/>
    <property type="match status" value="1"/>
</dbReference>
<dbReference type="AlphaFoldDB" id="A0AAP6XJ38"/>
<dbReference type="Pfam" id="PF01522">
    <property type="entry name" value="Polysacc_deac_1"/>
    <property type="match status" value="1"/>
</dbReference>
<protein>
    <submittedName>
        <fullName evidence="4">Polysaccharide deacetylase family protein</fullName>
    </submittedName>
</protein>
<proteinExistence type="predicted"/>
<dbReference type="GO" id="GO:0016810">
    <property type="term" value="F:hydrolase activity, acting on carbon-nitrogen (but not peptide) bonds"/>
    <property type="evidence" value="ECO:0007669"/>
    <property type="project" value="InterPro"/>
</dbReference>
<dbReference type="EMBL" id="JAAUVV010000004">
    <property type="protein sequence ID" value="NJJ03441.1"/>
    <property type="molecule type" value="Genomic_DNA"/>
</dbReference>
<dbReference type="CDD" id="cd10917">
    <property type="entry name" value="CE4_NodB_like_6s_7s"/>
    <property type="match status" value="1"/>
</dbReference>
<sequence>MTAPQAHAVDVTNLSLGSKQTQLLFAGSSLGPILSPGNGSPIDNVSAYIHGSSQGAQQAVQDNWRKAYNQLPQQVRDSVPPHLRPAPQEEETVPVTVVPAAEPTLSPNAANCSNCVAITYDDGPVPGTERLLDIFKRKNAHATFFVVGNNVNANPKILRRIRAEGHTIGNHSYSHPDLARQSDATIGSQLSDTSAAIEKQSGVKVHWVRPPYGSYDGRVINASKARGLSLAIWDVDTMDWSHRDTARTCSIAVNQAQAGSIVLMHDIHEPTINAAECIIDGLRAKGLRPVSLDEMIKDPVPGRVYTHAN</sequence>
<dbReference type="InterPro" id="IPR011330">
    <property type="entry name" value="Glyco_hydro/deAcase_b/a-brl"/>
</dbReference>
<evidence type="ECO:0000256" key="2">
    <source>
        <dbReference type="ARBA" id="ARBA00022801"/>
    </source>
</evidence>
<dbReference type="InterPro" id="IPR050248">
    <property type="entry name" value="Polysacc_deacetylase_ArnD"/>
</dbReference>
<dbReference type="PROSITE" id="PS51677">
    <property type="entry name" value="NODB"/>
    <property type="match status" value="1"/>
</dbReference>
<accession>A0AAP6XJ38</accession>
<dbReference type="InterPro" id="IPR002509">
    <property type="entry name" value="NODB_dom"/>
</dbReference>
<dbReference type="PANTHER" id="PTHR10587">
    <property type="entry name" value="GLYCOSYL TRANSFERASE-RELATED"/>
    <property type="match status" value="1"/>
</dbReference>
<name>A0AAP6XJ38_9CORY</name>
<evidence type="ECO:0000256" key="1">
    <source>
        <dbReference type="ARBA" id="ARBA00022723"/>
    </source>
</evidence>